<dbReference type="EMBL" id="SDRB02010569">
    <property type="protein sequence ID" value="THG05725.1"/>
    <property type="molecule type" value="Genomic_DNA"/>
</dbReference>
<dbReference type="GO" id="GO:0032259">
    <property type="term" value="P:methylation"/>
    <property type="evidence" value="ECO:0007669"/>
    <property type="project" value="UniProtKB-KW"/>
</dbReference>
<dbReference type="Gene3D" id="1.10.600.10">
    <property type="entry name" value="Farnesyl Diphosphate Synthase"/>
    <property type="match status" value="1"/>
</dbReference>
<comment type="similarity">
    <text evidence="3">Belongs to the methyltransferase superfamily.</text>
</comment>
<dbReference type="GO" id="GO:0005802">
    <property type="term" value="C:trans-Golgi network"/>
    <property type="evidence" value="ECO:0007669"/>
    <property type="project" value="TreeGrafter"/>
</dbReference>
<comment type="caution">
    <text evidence="4">The sequence shown here is derived from an EMBL/GenBank/DDBJ whole genome shotgun (WGS) entry which is preliminary data.</text>
</comment>
<accession>A0A4S4DSS5</accession>
<evidence type="ECO:0000313" key="5">
    <source>
        <dbReference type="Proteomes" id="UP000306102"/>
    </source>
</evidence>
<name>A0A4S4DSS5_CAMSN</name>
<dbReference type="GO" id="GO:0016020">
    <property type="term" value="C:membrane"/>
    <property type="evidence" value="ECO:0007669"/>
    <property type="project" value="UniProtKB-SubCell"/>
</dbReference>
<comment type="subcellular location">
    <subcellularLocation>
        <location evidence="3">Membrane</location>
        <topology evidence="3">Single-pass type II membrane protein</topology>
    </subcellularLocation>
</comment>
<dbReference type="Pfam" id="PF19086">
    <property type="entry name" value="Terpene_syn_C_2"/>
    <property type="match status" value="1"/>
</dbReference>
<reference evidence="4 5" key="1">
    <citation type="journal article" date="2018" name="Proc. Natl. Acad. Sci. U.S.A.">
        <title>Draft genome sequence of Camellia sinensis var. sinensis provides insights into the evolution of the tea genome and tea quality.</title>
        <authorList>
            <person name="Wei C."/>
            <person name="Yang H."/>
            <person name="Wang S."/>
            <person name="Zhao J."/>
            <person name="Liu C."/>
            <person name="Gao L."/>
            <person name="Xia E."/>
            <person name="Lu Y."/>
            <person name="Tai Y."/>
            <person name="She G."/>
            <person name="Sun J."/>
            <person name="Cao H."/>
            <person name="Tong W."/>
            <person name="Gao Q."/>
            <person name="Li Y."/>
            <person name="Deng W."/>
            <person name="Jiang X."/>
            <person name="Wang W."/>
            <person name="Chen Q."/>
            <person name="Zhang S."/>
            <person name="Li H."/>
            <person name="Wu J."/>
            <person name="Wang P."/>
            <person name="Li P."/>
            <person name="Shi C."/>
            <person name="Zheng F."/>
            <person name="Jian J."/>
            <person name="Huang B."/>
            <person name="Shan D."/>
            <person name="Shi M."/>
            <person name="Fang C."/>
            <person name="Yue Y."/>
            <person name="Li F."/>
            <person name="Li D."/>
            <person name="Wei S."/>
            <person name="Han B."/>
            <person name="Jiang C."/>
            <person name="Yin Y."/>
            <person name="Xia T."/>
            <person name="Zhang Z."/>
            <person name="Bennetzen J.L."/>
            <person name="Zhao S."/>
            <person name="Wan X."/>
        </authorList>
    </citation>
    <scope>NUCLEOTIDE SEQUENCE [LARGE SCALE GENOMIC DNA]</scope>
    <source>
        <strain evidence="5">cv. Shuchazao</strain>
        <tissue evidence="4">Leaf</tissue>
    </source>
</reference>
<gene>
    <name evidence="4" type="ORF">TEA_004196</name>
</gene>
<dbReference type="Pfam" id="PF03141">
    <property type="entry name" value="Methyltransf_29"/>
    <property type="match status" value="1"/>
</dbReference>
<organism evidence="4 5">
    <name type="scientific">Camellia sinensis var. sinensis</name>
    <name type="common">China tea</name>
    <dbReference type="NCBI Taxonomy" id="542762"/>
    <lineage>
        <taxon>Eukaryota</taxon>
        <taxon>Viridiplantae</taxon>
        <taxon>Streptophyta</taxon>
        <taxon>Embryophyta</taxon>
        <taxon>Tracheophyta</taxon>
        <taxon>Spermatophyta</taxon>
        <taxon>Magnoliopsida</taxon>
        <taxon>eudicotyledons</taxon>
        <taxon>Gunneridae</taxon>
        <taxon>Pentapetalae</taxon>
        <taxon>asterids</taxon>
        <taxon>Ericales</taxon>
        <taxon>Theaceae</taxon>
        <taxon>Camellia</taxon>
    </lineage>
</organism>
<protein>
    <recommendedName>
        <fullName evidence="3">Methyltransferase</fullName>
        <ecNumber evidence="3">2.1.1.-</ecNumber>
    </recommendedName>
</protein>
<sequence>MPTFNGGNKTAANAQSLPPLMTAVFAGETPACSGETLACSGETIYNKVKAELERGDAPSSILCFMREANVSEEIAREHIRTTIKDTWDKINHEFITQSPSLQPFVKYTINTARVAHFIYQHGDGFGNQDHLIIATHTVYKMYLISKEAFTDEMMFMIDDDRCEPFSTYPRSYDLIHVASIESLTRDPGSGKSRCNLVDLMVEIDRMLHPEGMVVIRDSPEVIDKVEHIAHAVRWTATIHEKEPESHGREKILVATKSFWQLPSSSR</sequence>
<dbReference type="SUPFAM" id="SSF48576">
    <property type="entry name" value="Terpenoid synthases"/>
    <property type="match status" value="1"/>
</dbReference>
<keyword evidence="3" id="KW-0808">Transferase</keyword>
<keyword evidence="1 3" id="KW-0489">Methyltransferase</keyword>
<dbReference type="GO" id="GO:0008757">
    <property type="term" value="F:S-adenosylmethionine-dependent methyltransferase activity"/>
    <property type="evidence" value="ECO:0007669"/>
    <property type="project" value="TreeGrafter"/>
</dbReference>
<dbReference type="AlphaFoldDB" id="A0A4S4DSS5"/>
<evidence type="ECO:0000256" key="3">
    <source>
        <dbReference type="RuleBase" id="RU366043"/>
    </source>
</evidence>
<dbReference type="PANTHER" id="PTHR10108">
    <property type="entry name" value="SAM-DEPENDENT METHYLTRANSFERASE"/>
    <property type="match status" value="1"/>
</dbReference>
<dbReference type="EC" id="2.1.1.-" evidence="3"/>
<keyword evidence="2 3" id="KW-0325">Glycoprotein</keyword>
<dbReference type="GO" id="GO:0005768">
    <property type="term" value="C:endosome"/>
    <property type="evidence" value="ECO:0007669"/>
    <property type="project" value="TreeGrafter"/>
</dbReference>
<keyword evidence="3" id="KW-0735">Signal-anchor</keyword>
<keyword evidence="3" id="KW-0812">Transmembrane</keyword>
<dbReference type="InterPro" id="IPR004159">
    <property type="entry name" value="Put_SAM_MeTrfase"/>
</dbReference>
<evidence type="ECO:0000256" key="2">
    <source>
        <dbReference type="ARBA" id="ARBA00023180"/>
    </source>
</evidence>
<proteinExistence type="inferred from homology"/>
<dbReference type="Proteomes" id="UP000306102">
    <property type="component" value="Unassembled WGS sequence"/>
</dbReference>
<evidence type="ECO:0000256" key="1">
    <source>
        <dbReference type="ARBA" id="ARBA00022603"/>
    </source>
</evidence>
<dbReference type="PANTHER" id="PTHR10108:SF763">
    <property type="entry name" value="PECTIN METHYLTRANSFERASE QUA3-RELATED"/>
    <property type="match status" value="1"/>
</dbReference>
<keyword evidence="5" id="KW-1185">Reference proteome</keyword>
<evidence type="ECO:0000313" key="4">
    <source>
        <dbReference type="EMBL" id="THG05725.1"/>
    </source>
</evidence>
<dbReference type="InterPro" id="IPR008949">
    <property type="entry name" value="Isoprenoid_synthase_dom_sf"/>
</dbReference>